<dbReference type="RefSeq" id="XP_060122820.1">
    <property type="nucleotide sequence ID" value="XM_060266837.1"/>
</dbReference>
<comment type="cofactor">
    <cofactor evidence="1">
        <name>FAD</name>
        <dbReference type="ChEBI" id="CHEBI:57692"/>
    </cofactor>
</comment>
<evidence type="ECO:0000256" key="2">
    <source>
        <dbReference type="ARBA" id="ARBA00022630"/>
    </source>
</evidence>
<proteinExistence type="inferred from homology"/>
<dbReference type="PANTHER" id="PTHR43104:SF4">
    <property type="entry name" value="L-2-HYDROXYGLUTARATE DEHYDROGENASE, MITOCHONDRIAL"/>
    <property type="match status" value="1"/>
</dbReference>
<keyword evidence="4" id="KW-0560">Oxidoreductase</keyword>
<dbReference type="InterPro" id="IPR006076">
    <property type="entry name" value="FAD-dep_OxRdtase"/>
</dbReference>
<evidence type="ECO:0000313" key="10">
    <source>
        <dbReference type="EMBL" id="WFD39923.1"/>
    </source>
</evidence>
<evidence type="ECO:0000256" key="1">
    <source>
        <dbReference type="ARBA" id="ARBA00001974"/>
    </source>
</evidence>
<organism evidence="10 11">
    <name type="scientific">Malassezia japonica</name>
    <dbReference type="NCBI Taxonomy" id="223818"/>
    <lineage>
        <taxon>Eukaryota</taxon>
        <taxon>Fungi</taxon>
        <taxon>Dikarya</taxon>
        <taxon>Basidiomycota</taxon>
        <taxon>Ustilaginomycotina</taxon>
        <taxon>Malasseziomycetes</taxon>
        <taxon>Malasseziales</taxon>
        <taxon>Malasseziaceae</taxon>
        <taxon>Malassezia</taxon>
    </lineage>
</organism>
<evidence type="ECO:0000256" key="4">
    <source>
        <dbReference type="ARBA" id="ARBA00023002"/>
    </source>
</evidence>
<evidence type="ECO:0000256" key="6">
    <source>
        <dbReference type="ARBA" id="ARBA00037941"/>
    </source>
</evidence>
<dbReference type="Gene3D" id="3.50.50.60">
    <property type="entry name" value="FAD/NAD(P)-binding domain"/>
    <property type="match status" value="1"/>
</dbReference>
<evidence type="ECO:0000256" key="5">
    <source>
        <dbReference type="ARBA" id="ARBA00036066"/>
    </source>
</evidence>
<feature type="domain" description="FAD dependent oxidoreductase" evidence="9">
    <location>
        <begin position="28"/>
        <end position="454"/>
    </location>
</feature>
<comment type="catalytic activity">
    <reaction evidence="5">
        <text>(S)-2-hydroxyglutarate + A = 2-oxoglutarate + AH2</text>
        <dbReference type="Rhea" id="RHEA:21252"/>
        <dbReference type="ChEBI" id="CHEBI:13193"/>
        <dbReference type="ChEBI" id="CHEBI:16782"/>
        <dbReference type="ChEBI" id="CHEBI:16810"/>
        <dbReference type="ChEBI" id="CHEBI:17499"/>
        <dbReference type="EC" id="1.1.99.2"/>
    </reaction>
</comment>
<keyword evidence="3" id="KW-0274">FAD</keyword>
<protein>
    <recommendedName>
        <fullName evidence="8">L-2-hydroxyglutarate dehydrogenase, mitochondrial</fullName>
        <ecNumber evidence="7">1.1.99.2</ecNumber>
    </recommendedName>
</protein>
<reference evidence="10" key="1">
    <citation type="submission" date="2023-03" db="EMBL/GenBank/DDBJ databases">
        <title>Mating type loci evolution in Malassezia.</title>
        <authorList>
            <person name="Coelho M.A."/>
        </authorList>
    </citation>
    <scope>NUCLEOTIDE SEQUENCE</scope>
    <source>
        <strain evidence="10">CBS 9431</strain>
    </source>
</reference>
<dbReference type="PANTHER" id="PTHR43104">
    <property type="entry name" value="L-2-HYDROXYGLUTARATE DEHYDROGENASE, MITOCHONDRIAL"/>
    <property type="match status" value="1"/>
</dbReference>
<dbReference type="SUPFAM" id="SSF51905">
    <property type="entry name" value="FAD/NAD(P)-binding domain"/>
    <property type="match status" value="1"/>
</dbReference>
<dbReference type="InterPro" id="IPR036188">
    <property type="entry name" value="FAD/NAD-bd_sf"/>
</dbReference>
<evidence type="ECO:0000256" key="3">
    <source>
        <dbReference type="ARBA" id="ARBA00022827"/>
    </source>
</evidence>
<evidence type="ECO:0000256" key="8">
    <source>
        <dbReference type="ARBA" id="ARBA00041137"/>
    </source>
</evidence>
<dbReference type="GeneID" id="85226556"/>
<dbReference type="EMBL" id="CP119962">
    <property type="protein sequence ID" value="WFD39923.1"/>
    <property type="molecule type" value="Genomic_DNA"/>
</dbReference>
<sequence>MASAVRPLLAKLNAHGRYAYRAPEVRVDHLVIGAGVVGLAVANALARRWPDKTTSRNSEVIHAGLYYPTDSLKTRFCLRGRDLLYERARAAPSIGVKQVGKLVVGSTPADAKYLEQLHAHCDELGERAPPVTLLSGDEARELEPNLSPSISHALHSPITGIVSAHELMAQLETELDTLPDGTSPDAQVVYGTSVVRIDPHAPVQSADASQDGWVVQTVTHDAAHAQDTDALLAQVVINTSGLNAPRALNALVDQLGGGSDDMIPMYFSKGSYASYRGPGVDKVRHLLYPTPNFGGGGGKGTHAHQSLGTHLTLDLEGNVRFGPDAQWLSPPAHLDDTPDALGYVHDFWEKQLYPDATDAWFAAMHAAIQKYLPGVSCDGLSPDYSGIRPKLVGPDAKSFADFQILWHASRDLGSQQVWQHALPDTARAGTLVSLLGIESPGLTSSLALAEHVADELAARVWGKHNPRGKAQKYVEQVGHDSLDGWA</sequence>
<keyword evidence="2" id="KW-0285">Flavoprotein</keyword>
<evidence type="ECO:0000256" key="7">
    <source>
        <dbReference type="ARBA" id="ARBA00038878"/>
    </source>
</evidence>
<evidence type="ECO:0000313" key="11">
    <source>
        <dbReference type="Proteomes" id="UP001217754"/>
    </source>
</evidence>
<dbReference type="EC" id="1.1.99.2" evidence="7"/>
<dbReference type="Gene3D" id="3.30.9.10">
    <property type="entry name" value="D-Amino Acid Oxidase, subunit A, domain 2"/>
    <property type="match status" value="1"/>
</dbReference>
<keyword evidence="11" id="KW-1185">Reference proteome</keyword>
<evidence type="ECO:0000259" key="9">
    <source>
        <dbReference type="Pfam" id="PF01266"/>
    </source>
</evidence>
<dbReference type="Pfam" id="PF01266">
    <property type="entry name" value="DAO"/>
    <property type="match status" value="1"/>
</dbReference>
<comment type="similarity">
    <text evidence="6">Belongs to the L2HGDH family.</text>
</comment>
<dbReference type="Proteomes" id="UP001217754">
    <property type="component" value="Chromosome 5"/>
</dbReference>
<accession>A0AAF0F7M4</accession>
<name>A0AAF0F7M4_9BASI</name>
<dbReference type="GO" id="GO:0047545">
    <property type="term" value="F:(S)-2-hydroxyglutarate dehydrogenase activity"/>
    <property type="evidence" value="ECO:0007669"/>
    <property type="project" value="UniProtKB-EC"/>
</dbReference>
<dbReference type="AlphaFoldDB" id="A0AAF0F7M4"/>
<gene>
    <name evidence="10" type="ORF">MJAP1_002905</name>
</gene>